<dbReference type="Pfam" id="PF00543">
    <property type="entry name" value="P-II"/>
    <property type="match status" value="1"/>
</dbReference>
<accession>A0A0F9HX09</accession>
<proteinExistence type="predicted"/>
<dbReference type="Gene3D" id="3.30.70.120">
    <property type="match status" value="1"/>
</dbReference>
<dbReference type="GO" id="GO:0030234">
    <property type="term" value="F:enzyme regulator activity"/>
    <property type="evidence" value="ECO:0007669"/>
    <property type="project" value="InterPro"/>
</dbReference>
<dbReference type="SUPFAM" id="SSF54913">
    <property type="entry name" value="GlnB-like"/>
    <property type="match status" value="1"/>
</dbReference>
<dbReference type="PROSITE" id="PS51343">
    <property type="entry name" value="PII_GLNB_DOM"/>
    <property type="match status" value="1"/>
</dbReference>
<reference evidence="1" key="1">
    <citation type="journal article" date="2015" name="Nature">
        <title>Complex archaea that bridge the gap between prokaryotes and eukaryotes.</title>
        <authorList>
            <person name="Spang A."/>
            <person name="Saw J.H."/>
            <person name="Jorgensen S.L."/>
            <person name="Zaremba-Niedzwiedzka K."/>
            <person name="Martijn J."/>
            <person name="Lind A.E."/>
            <person name="van Eijk R."/>
            <person name="Schleper C."/>
            <person name="Guy L."/>
            <person name="Ettema T.J."/>
        </authorList>
    </citation>
    <scope>NUCLEOTIDE SEQUENCE</scope>
</reference>
<dbReference type="PRINTS" id="PR00340">
    <property type="entry name" value="PIIGLNB"/>
</dbReference>
<evidence type="ECO:0000313" key="1">
    <source>
        <dbReference type="EMBL" id="KKM07637.1"/>
    </source>
</evidence>
<dbReference type="InterPro" id="IPR015867">
    <property type="entry name" value="N-reg_PII/ATP_PRibTrfase_C"/>
</dbReference>
<dbReference type="GO" id="GO:0005524">
    <property type="term" value="F:ATP binding"/>
    <property type="evidence" value="ECO:0007669"/>
    <property type="project" value="TreeGrafter"/>
</dbReference>
<protein>
    <recommendedName>
        <fullName evidence="2">Nitrogen regulatory protein P-II</fullName>
    </recommendedName>
</protein>
<dbReference type="PROSITE" id="PS00638">
    <property type="entry name" value="PII_GLNB_CTER"/>
    <property type="match status" value="1"/>
</dbReference>
<dbReference type="InterPro" id="IPR002187">
    <property type="entry name" value="N-reg_PII"/>
</dbReference>
<dbReference type="GO" id="GO:0006808">
    <property type="term" value="P:regulation of nitrogen utilization"/>
    <property type="evidence" value="ECO:0007669"/>
    <property type="project" value="InterPro"/>
</dbReference>
<dbReference type="InterPro" id="IPR011322">
    <property type="entry name" value="N-reg_PII-like_a/b"/>
</dbReference>
<name>A0A0F9HX09_9ZZZZ</name>
<gene>
    <name evidence="1" type="ORF">LCGC14_1731930</name>
</gene>
<dbReference type="InterPro" id="IPR017918">
    <property type="entry name" value="N-reg_PII_CS"/>
</dbReference>
<dbReference type="SMART" id="SM00938">
    <property type="entry name" value="P-II"/>
    <property type="match status" value="1"/>
</dbReference>
<organism evidence="1">
    <name type="scientific">marine sediment metagenome</name>
    <dbReference type="NCBI Taxonomy" id="412755"/>
    <lineage>
        <taxon>unclassified sequences</taxon>
        <taxon>metagenomes</taxon>
        <taxon>ecological metagenomes</taxon>
    </lineage>
</organism>
<dbReference type="PANTHER" id="PTHR30115">
    <property type="entry name" value="NITROGEN REGULATORY PROTEIN P-II"/>
    <property type="match status" value="1"/>
</dbReference>
<sequence>MKKVEAIIRPEKFDIIKDALTELGYAGMSVTEIKGHGNQKGVSEVWRGKRYRVDLLPKIKMEIIVNDDAVDNVVQTIIKESQTGSIGDGKIFVTELVNVYRIRTGEEGEAAV</sequence>
<dbReference type="GO" id="GO:0005829">
    <property type="term" value="C:cytosol"/>
    <property type="evidence" value="ECO:0007669"/>
    <property type="project" value="TreeGrafter"/>
</dbReference>
<comment type="caution">
    <text evidence="1">The sequence shown here is derived from an EMBL/GenBank/DDBJ whole genome shotgun (WGS) entry which is preliminary data.</text>
</comment>
<evidence type="ECO:0008006" key="2">
    <source>
        <dbReference type="Google" id="ProtNLM"/>
    </source>
</evidence>
<dbReference type="PANTHER" id="PTHR30115:SF11">
    <property type="entry name" value="NITROGEN REGULATORY PROTEIN P-II HOMOLOG"/>
    <property type="match status" value="1"/>
</dbReference>
<dbReference type="AlphaFoldDB" id="A0A0F9HX09"/>
<dbReference type="EMBL" id="LAZR01015726">
    <property type="protein sequence ID" value="KKM07637.1"/>
    <property type="molecule type" value="Genomic_DNA"/>
</dbReference>